<dbReference type="Gene3D" id="3.40.50.2300">
    <property type="match status" value="1"/>
</dbReference>
<sequence>MGSKNVGKGLSALVVDDDPVAQRIHKVLLDRYGLQTQVVKNGEEAVVLHRSGAQFDLVLMDKEMPVKDGVHATRELREMGVKSMIVGVTSHGPGPDMVAFMGAGLNQCFTKPLTPEIVYRLVVSSTGSDK</sequence>
<dbReference type="Proteomes" id="UP001152523">
    <property type="component" value="Unassembled WGS sequence"/>
</dbReference>
<proteinExistence type="predicted"/>
<dbReference type="InterPro" id="IPR001789">
    <property type="entry name" value="Sig_transdc_resp-reg_receiver"/>
</dbReference>
<comment type="caution">
    <text evidence="3">The sequence shown here is derived from an EMBL/GenBank/DDBJ whole genome shotgun (WGS) entry which is preliminary data.</text>
</comment>
<dbReference type="EMBL" id="CAMAPF010001029">
    <property type="protein sequence ID" value="CAH9141211.1"/>
    <property type="molecule type" value="Genomic_DNA"/>
</dbReference>
<dbReference type="InterPro" id="IPR011006">
    <property type="entry name" value="CheY-like_superfamily"/>
</dbReference>
<gene>
    <name evidence="3" type="ORF">CEPIT_LOCUS38954</name>
</gene>
<evidence type="ECO:0000256" key="1">
    <source>
        <dbReference type="PROSITE-ProRule" id="PRU00169"/>
    </source>
</evidence>
<dbReference type="Pfam" id="PF00072">
    <property type="entry name" value="Response_reg"/>
    <property type="match status" value="1"/>
</dbReference>
<dbReference type="PANTHER" id="PTHR43228:SF1">
    <property type="entry name" value="TWO-COMPONENT RESPONSE REGULATOR ARR22"/>
    <property type="match status" value="1"/>
</dbReference>
<dbReference type="PANTHER" id="PTHR43228">
    <property type="entry name" value="TWO-COMPONENT RESPONSE REGULATOR"/>
    <property type="match status" value="1"/>
</dbReference>
<dbReference type="PROSITE" id="PS50110">
    <property type="entry name" value="RESPONSE_REGULATORY"/>
    <property type="match status" value="1"/>
</dbReference>
<accession>A0AAV0G052</accession>
<protein>
    <recommendedName>
        <fullName evidence="2">Response regulatory domain-containing protein</fullName>
    </recommendedName>
</protein>
<dbReference type="InterPro" id="IPR052048">
    <property type="entry name" value="ST_Response_Regulator"/>
</dbReference>
<feature type="domain" description="Response regulatory" evidence="2">
    <location>
        <begin position="11"/>
        <end position="126"/>
    </location>
</feature>
<feature type="modified residue" description="4-aspartylphosphate" evidence="1">
    <location>
        <position position="61"/>
    </location>
</feature>
<reference evidence="3" key="1">
    <citation type="submission" date="2022-07" db="EMBL/GenBank/DDBJ databases">
        <authorList>
            <person name="Macas J."/>
            <person name="Novak P."/>
            <person name="Neumann P."/>
        </authorList>
    </citation>
    <scope>NUCLEOTIDE SEQUENCE</scope>
</reference>
<dbReference type="GO" id="GO:0000160">
    <property type="term" value="P:phosphorelay signal transduction system"/>
    <property type="evidence" value="ECO:0007669"/>
    <property type="project" value="InterPro"/>
</dbReference>
<evidence type="ECO:0000313" key="3">
    <source>
        <dbReference type="EMBL" id="CAH9141211.1"/>
    </source>
</evidence>
<name>A0AAV0G052_9ASTE</name>
<dbReference type="CDD" id="cd17546">
    <property type="entry name" value="REC_hyHK_CKI1_RcsC-like"/>
    <property type="match status" value="1"/>
</dbReference>
<dbReference type="SMART" id="SM00448">
    <property type="entry name" value="REC"/>
    <property type="match status" value="1"/>
</dbReference>
<keyword evidence="1" id="KW-0597">Phosphoprotein</keyword>
<dbReference type="SUPFAM" id="SSF52172">
    <property type="entry name" value="CheY-like"/>
    <property type="match status" value="1"/>
</dbReference>
<keyword evidence="4" id="KW-1185">Reference proteome</keyword>
<evidence type="ECO:0000313" key="4">
    <source>
        <dbReference type="Proteomes" id="UP001152523"/>
    </source>
</evidence>
<evidence type="ECO:0000259" key="2">
    <source>
        <dbReference type="PROSITE" id="PS50110"/>
    </source>
</evidence>
<organism evidence="3 4">
    <name type="scientific">Cuscuta epithymum</name>
    <dbReference type="NCBI Taxonomy" id="186058"/>
    <lineage>
        <taxon>Eukaryota</taxon>
        <taxon>Viridiplantae</taxon>
        <taxon>Streptophyta</taxon>
        <taxon>Embryophyta</taxon>
        <taxon>Tracheophyta</taxon>
        <taxon>Spermatophyta</taxon>
        <taxon>Magnoliopsida</taxon>
        <taxon>eudicotyledons</taxon>
        <taxon>Gunneridae</taxon>
        <taxon>Pentapetalae</taxon>
        <taxon>asterids</taxon>
        <taxon>lamiids</taxon>
        <taxon>Solanales</taxon>
        <taxon>Convolvulaceae</taxon>
        <taxon>Cuscuteae</taxon>
        <taxon>Cuscuta</taxon>
        <taxon>Cuscuta subgen. Cuscuta</taxon>
    </lineage>
</organism>
<dbReference type="AlphaFoldDB" id="A0AAV0G052"/>